<keyword evidence="3" id="KW-1185">Reference proteome</keyword>
<comment type="caution">
    <text evidence="2">The sequence shown here is derived from an EMBL/GenBank/DDBJ whole genome shotgun (WGS) entry which is preliminary data.</text>
</comment>
<reference evidence="2 3" key="1">
    <citation type="submission" date="2023-07" db="EMBL/GenBank/DDBJ databases">
        <title>Comparative genomics of wheat-associated soil bacteria to identify genetic determinants of phenazine resistance.</title>
        <authorList>
            <person name="Mouncey N."/>
        </authorList>
    </citation>
    <scope>NUCLEOTIDE SEQUENCE [LARGE SCALE GENOMIC DNA]</scope>
    <source>
        <strain evidence="2 3">W4I9-1</strain>
    </source>
</reference>
<evidence type="ECO:0008006" key="4">
    <source>
        <dbReference type="Google" id="ProtNLM"/>
    </source>
</evidence>
<organism evidence="2 3">
    <name type="scientific">Microbacterium natoriense</name>
    <dbReference type="NCBI Taxonomy" id="284570"/>
    <lineage>
        <taxon>Bacteria</taxon>
        <taxon>Bacillati</taxon>
        <taxon>Actinomycetota</taxon>
        <taxon>Actinomycetes</taxon>
        <taxon>Micrococcales</taxon>
        <taxon>Microbacteriaceae</taxon>
        <taxon>Microbacterium</taxon>
    </lineage>
</organism>
<evidence type="ECO:0000313" key="2">
    <source>
        <dbReference type="EMBL" id="MDQ0649671.1"/>
    </source>
</evidence>
<evidence type="ECO:0000313" key="3">
    <source>
        <dbReference type="Proteomes" id="UP001244427"/>
    </source>
</evidence>
<accession>A0AAW8F260</accession>
<dbReference type="RefSeq" id="WP_307299180.1">
    <property type="nucleotide sequence ID" value="NZ_JAUSXV010000001.1"/>
</dbReference>
<name>A0AAW8F260_9MICO</name>
<keyword evidence="1" id="KW-0472">Membrane</keyword>
<keyword evidence="1" id="KW-1133">Transmembrane helix</keyword>
<proteinExistence type="predicted"/>
<keyword evidence="1" id="KW-0812">Transmembrane</keyword>
<protein>
    <recommendedName>
        <fullName evidence="4">LPXTG cell wall anchor domain-containing protein</fullName>
    </recommendedName>
</protein>
<feature type="transmembrane region" description="Helical" evidence="1">
    <location>
        <begin position="46"/>
        <end position="66"/>
    </location>
</feature>
<sequence length="73" mass="7620">MIAPFTLNSDADAAADGVGGVQIHVDITQLPTHVPVDGLATTGVDVPMLLIVVAVVLIVVGTAIVVRRTRRRH</sequence>
<gene>
    <name evidence="2" type="ORF">QFZ53_003867</name>
</gene>
<dbReference type="EMBL" id="JAUSXV010000001">
    <property type="protein sequence ID" value="MDQ0649671.1"/>
    <property type="molecule type" value="Genomic_DNA"/>
</dbReference>
<dbReference type="AlphaFoldDB" id="A0AAW8F260"/>
<evidence type="ECO:0000256" key="1">
    <source>
        <dbReference type="SAM" id="Phobius"/>
    </source>
</evidence>
<dbReference type="Proteomes" id="UP001244427">
    <property type="component" value="Unassembled WGS sequence"/>
</dbReference>